<dbReference type="SMART" id="SM00589">
    <property type="entry name" value="PRY"/>
    <property type="match status" value="1"/>
</dbReference>
<dbReference type="Proteomes" id="UP000515152">
    <property type="component" value="Chromosome 14"/>
</dbReference>
<dbReference type="InterPro" id="IPR041267">
    <property type="entry name" value="NLRP_HD2"/>
</dbReference>
<dbReference type="InterPro" id="IPR001611">
    <property type="entry name" value="Leu-rich_rpt"/>
</dbReference>
<dbReference type="SUPFAM" id="SSF52047">
    <property type="entry name" value="RNI-like"/>
    <property type="match status" value="1"/>
</dbReference>
<name>A0A6P8GFZ8_CLUHA</name>
<dbReference type="Gene3D" id="2.60.120.920">
    <property type="match status" value="1"/>
</dbReference>
<dbReference type="CDD" id="cd16040">
    <property type="entry name" value="SPRY_PRY_SNTX"/>
    <property type="match status" value="1"/>
</dbReference>
<dbReference type="Gene3D" id="3.80.10.10">
    <property type="entry name" value="Ribonuclease Inhibitor"/>
    <property type="match status" value="1"/>
</dbReference>
<dbReference type="GeneID" id="116223470"/>
<dbReference type="InterPro" id="IPR001870">
    <property type="entry name" value="B30.2/SPRY"/>
</dbReference>
<evidence type="ECO:0000313" key="4">
    <source>
        <dbReference type="Proteomes" id="UP000515152"/>
    </source>
</evidence>
<dbReference type="SMART" id="SM00368">
    <property type="entry name" value="LRR_RI"/>
    <property type="match status" value="5"/>
</dbReference>
<dbReference type="InterPro" id="IPR013320">
    <property type="entry name" value="ConA-like_dom_sf"/>
</dbReference>
<keyword evidence="2" id="KW-0677">Repeat</keyword>
<dbReference type="PRINTS" id="PR01407">
    <property type="entry name" value="BUTYPHLNCDUF"/>
</dbReference>
<dbReference type="Pfam" id="PF13765">
    <property type="entry name" value="PRY"/>
    <property type="match status" value="1"/>
</dbReference>
<protein>
    <submittedName>
        <fullName evidence="5">NLR family CARD domain-containing protein 3-like</fullName>
    </submittedName>
</protein>
<organism evidence="4 5">
    <name type="scientific">Clupea harengus</name>
    <name type="common">Atlantic herring</name>
    <dbReference type="NCBI Taxonomy" id="7950"/>
    <lineage>
        <taxon>Eukaryota</taxon>
        <taxon>Metazoa</taxon>
        <taxon>Chordata</taxon>
        <taxon>Craniata</taxon>
        <taxon>Vertebrata</taxon>
        <taxon>Euteleostomi</taxon>
        <taxon>Actinopterygii</taxon>
        <taxon>Neopterygii</taxon>
        <taxon>Teleostei</taxon>
        <taxon>Clupei</taxon>
        <taxon>Clupeiformes</taxon>
        <taxon>Clupeoidei</taxon>
        <taxon>Clupeidae</taxon>
        <taxon>Clupea</taxon>
    </lineage>
</organism>
<dbReference type="Pfam" id="PF00622">
    <property type="entry name" value="SPRY"/>
    <property type="match status" value="1"/>
</dbReference>
<dbReference type="InterPro" id="IPR003877">
    <property type="entry name" value="SPRY_dom"/>
</dbReference>
<dbReference type="InterPro" id="IPR051261">
    <property type="entry name" value="NLR"/>
</dbReference>
<dbReference type="PANTHER" id="PTHR24106">
    <property type="entry name" value="NACHT, LRR AND CARD DOMAINS-CONTAINING"/>
    <property type="match status" value="1"/>
</dbReference>
<evidence type="ECO:0000256" key="1">
    <source>
        <dbReference type="ARBA" id="ARBA00022614"/>
    </source>
</evidence>
<dbReference type="AlphaFoldDB" id="A0A6P8GFZ8"/>
<sequence length="564" mass="63212">MYCFVHPIIQEFFAALYVLHTYTISNINEFKFLLRRRFKSVPPKVPLHEILNGAVDEALESANGHLDLFLRFLLGLSVDSNQELLCGLLPHKVPSSNSIKETCQTIREKFNENLPPERCINLFHCLLEMKNNTLYKEIQEYVTSGGIDLSPAHCSALASMLLMSEEALEEFDLRKYKTSEEGHRRLVPVVKWCKKALLTWCKLTDVSCRTVAPALRARTSHLTVLDLSCNDLLDSGVKLLSEGLLSPHCRLEVLRLAGCVLREKSCKSLVPALKSESNHLLELDLSGNDLSDVGIQQLSFGLVSQNCKLKSLRLSGCLVSEQGCGFLATALTSNPTHLKELDLSYNHPGEDGIRRLLALPCKLEKLDDSYGGESRLKQGLRKYACELTLDPNTAHQNLSISEDNKMVAHVPRKISYPTHPDRFEYLEQVLCKEAISGRCYWEVKWTKSFAGVRVGVAYKGIERKGWKCDSRLGENTISWSMTLAKDQATAWHNNQQTARPAAHHAESSNTVGIYLDSVAGTLSFYTVDGDKLVHLHTFHDQFTEPLYPGFRVCFGTSVSLCPIA</sequence>
<reference evidence="5" key="1">
    <citation type="submission" date="2025-08" db="UniProtKB">
        <authorList>
            <consortium name="RefSeq"/>
        </authorList>
    </citation>
    <scope>IDENTIFICATION</scope>
</reference>
<dbReference type="PROSITE" id="PS50188">
    <property type="entry name" value="B302_SPRY"/>
    <property type="match status" value="1"/>
</dbReference>
<evidence type="ECO:0000313" key="5">
    <source>
        <dbReference type="RefSeq" id="XP_031436201.1"/>
    </source>
</evidence>
<accession>A0A6P8GFZ8</accession>
<dbReference type="SUPFAM" id="SSF49899">
    <property type="entry name" value="Concanavalin A-like lectins/glucanases"/>
    <property type="match status" value="1"/>
</dbReference>
<evidence type="ECO:0000256" key="2">
    <source>
        <dbReference type="ARBA" id="ARBA00022737"/>
    </source>
</evidence>
<dbReference type="Pfam" id="PF13516">
    <property type="entry name" value="LRR_6"/>
    <property type="match status" value="3"/>
</dbReference>
<gene>
    <name evidence="5" type="primary">LOC116223470</name>
</gene>
<dbReference type="OrthoDB" id="120976at2759"/>
<dbReference type="InterPro" id="IPR006574">
    <property type="entry name" value="PRY"/>
</dbReference>
<proteinExistence type="predicted"/>
<dbReference type="KEGG" id="char:116223470"/>
<evidence type="ECO:0000259" key="3">
    <source>
        <dbReference type="PROSITE" id="PS50188"/>
    </source>
</evidence>
<dbReference type="InterPro" id="IPR003879">
    <property type="entry name" value="Butyrophylin_SPRY"/>
</dbReference>
<dbReference type="InterPro" id="IPR032675">
    <property type="entry name" value="LRR_dom_sf"/>
</dbReference>
<dbReference type="RefSeq" id="XP_031436201.1">
    <property type="nucleotide sequence ID" value="XM_031580341.2"/>
</dbReference>
<keyword evidence="1" id="KW-0433">Leucine-rich repeat</keyword>
<keyword evidence="4" id="KW-1185">Reference proteome</keyword>
<dbReference type="InterPro" id="IPR043136">
    <property type="entry name" value="B30.2/SPRY_sf"/>
</dbReference>
<dbReference type="Pfam" id="PF17776">
    <property type="entry name" value="NLRC4_HD2"/>
    <property type="match status" value="1"/>
</dbReference>
<feature type="domain" description="B30.2/SPRY" evidence="3">
    <location>
        <begin position="367"/>
        <end position="564"/>
    </location>
</feature>
<dbReference type="SMART" id="SM00449">
    <property type="entry name" value="SPRY"/>
    <property type="match status" value="1"/>
</dbReference>